<dbReference type="OrthoDB" id="420798at2759"/>
<evidence type="ECO:0000313" key="2">
    <source>
        <dbReference type="EMBL" id="OLP99790.1"/>
    </source>
</evidence>
<accession>A0A1Q9DX88</accession>
<protein>
    <recommendedName>
        <fullName evidence="4">Apple domain-containing protein</fullName>
    </recommendedName>
</protein>
<dbReference type="AlphaFoldDB" id="A0A1Q9DX88"/>
<gene>
    <name evidence="2" type="ORF">AK812_SmicGene17609</name>
</gene>
<feature type="chain" id="PRO_5012118845" description="Apple domain-containing protein" evidence="1">
    <location>
        <begin position="17"/>
        <end position="170"/>
    </location>
</feature>
<sequence>MARLLVSAALLRSTLADGPVVTTTTTAVPDDEFVLLPGYCEPNVKSNSLCSASNSDGPSLADTCEGTYAGEDVPIGGDWSRETGMAYFHPDSCDEACAKARCLADASCAGMTVATFAFDSRRTAALKSSVSGFTDWEGYECLRKATWVPTSSAQPLAPFLGPLLLLAGLI</sequence>
<evidence type="ECO:0008006" key="4">
    <source>
        <dbReference type="Google" id="ProtNLM"/>
    </source>
</evidence>
<organism evidence="2 3">
    <name type="scientific">Symbiodinium microadriaticum</name>
    <name type="common">Dinoflagellate</name>
    <name type="synonym">Zooxanthella microadriatica</name>
    <dbReference type="NCBI Taxonomy" id="2951"/>
    <lineage>
        <taxon>Eukaryota</taxon>
        <taxon>Sar</taxon>
        <taxon>Alveolata</taxon>
        <taxon>Dinophyceae</taxon>
        <taxon>Suessiales</taxon>
        <taxon>Symbiodiniaceae</taxon>
        <taxon>Symbiodinium</taxon>
    </lineage>
</organism>
<feature type="signal peptide" evidence="1">
    <location>
        <begin position="1"/>
        <end position="16"/>
    </location>
</feature>
<evidence type="ECO:0000256" key="1">
    <source>
        <dbReference type="SAM" id="SignalP"/>
    </source>
</evidence>
<dbReference type="EMBL" id="LSRX01000349">
    <property type="protein sequence ID" value="OLP99790.1"/>
    <property type="molecule type" value="Genomic_DNA"/>
</dbReference>
<evidence type="ECO:0000313" key="3">
    <source>
        <dbReference type="Proteomes" id="UP000186817"/>
    </source>
</evidence>
<keyword evidence="1" id="KW-0732">Signal</keyword>
<name>A0A1Q9DX88_SYMMI</name>
<keyword evidence="3" id="KW-1185">Reference proteome</keyword>
<proteinExistence type="predicted"/>
<reference evidence="2 3" key="1">
    <citation type="submission" date="2016-02" db="EMBL/GenBank/DDBJ databases">
        <title>Genome analysis of coral dinoflagellate symbionts highlights evolutionary adaptations to a symbiotic lifestyle.</title>
        <authorList>
            <person name="Aranda M."/>
            <person name="Li Y."/>
            <person name="Liew Y.J."/>
            <person name="Baumgarten S."/>
            <person name="Simakov O."/>
            <person name="Wilson M."/>
            <person name="Piel J."/>
            <person name="Ashoor H."/>
            <person name="Bougouffa S."/>
            <person name="Bajic V.B."/>
            <person name="Ryu T."/>
            <person name="Ravasi T."/>
            <person name="Bayer T."/>
            <person name="Micklem G."/>
            <person name="Kim H."/>
            <person name="Bhak J."/>
            <person name="Lajeunesse T.C."/>
            <person name="Voolstra C.R."/>
        </authorList>
    </citation>
    <scope>NUCLEOTIDE SEQUENCE [LARGE SCALE GENOMIC DNA]</scope>
    <source>
        <strain evidence="2 3">CCMP2467</strain>
    </source>
</reference>
<comment type="caution">
    <text evidence="2">The sequence shown here is derived from an EMBL/GenBank/DDBJ whole genome shotgun (WGS) entry which is preliminary data.</text>
</comment>
<dbReference type="Proteomes" id="UP000186817">
    <property type="component" value="Unassembled WGS sequence"/>
</dbReference>